<feature type="region of interest" description="Disordered" evidence="1">
    <location>
        <begin position="650"/>
        <end position="772"/>
    </location>
</feature>
<dbReference type="CDD" id="cd20540">
    <property type="entry name" value="CYCLIN_CCNY_like"/>
    <property type="match status" value="1"/>
</dbReference>
<feature type="compositionally biased region" description="Low complexity" evidence="1">
    <location>
        <begin position="305"/>
        <end position="323"/>
    </location>
</feature>
<feature type="compositionally biased region" description="Basic and acidic residues" evidence="1">
    <location>
        <begin position="259"/>
        <end position="268"/>
    </location>
</feature>
<accession>A0A7S4J8M4</accession>
<feature type="region of interest" description="Disordered" evidence="1">
    <location>
        <begin position="233"/>
        <end position="348"/>
    </location>
</feature>
<sequence length="1107" mass="117546">MSTQIFPMPPLAAGLGLSAGSGCASASASAGDKEGSSSGDLTDSPGERKWCDTPPSKPPQALTQQQAPAPQAFGQHAHHPLQPHHHHNHLRTGLPLGDGVPSQSSIQFQISQLSLADENNDGDAENCDEDAGVHVNANCNSNDGSNSDSDSDSDDDGLATEESGWGHTHGRRRSPQTRGASQPQPQPQQVQPQNDGPKPLCAAGGSSSAASFGRHFCPDGEIRNDVVGERGYSHEDVEHCPAEQSDGVEPNAWSLPSAEGKKKEEEAQQQKPQPQAHAAAPQDSRAEALAGTKRPTPQPRPLQPAPRMLQVQHQLQMQQDQWQKWGHGAQQRGQLQPPPLTAAAGVTAATAMGRGSAGSTVVGGARPLQSSLLRQKLQGDSGPAAAFASGNQQRREDGAPAEAGNRGGPPVAARQSGEPRGRSLLDTPTETLVERKRPVLPTQQLQLQLQQQSTVALAEGVGMARQRGEQIGPPAPQTDAPPPTEEGGPPHVPPSSSIQSSSRSGTGGGGGGAGSGVFPASLSSSVQSSSLQSASVLSRGAPTPLSVATCATGNTPPPTFLLPPASGGGGGPGGPTAYPAGALPIQYYAQQATATSNRPLLYSAIGSLEQGSMHSMGSFGRRLMGTAAAAAAAASATPPKSALGGCLCPPPDSKHSQQLAAARGGSGTLAGPMLQPPGARHPQRVDASGAGVNKAPQGRGSFERRPPSLWAEKKAAPQRKELEAERAGAPQGAEPAVAKAQAQRGAPTLKKGRKKGAGEGKKKKKRVTIDTSKTSTAIISPPRHRQAQERAKEPLARAEVKAKAKKAVPPPAAPVEMFRPSCDAYTPRLGQRRMKDIQYKPAEKRTPQVQRMSTTMGTIQRPNFRDALRRVAMILHEHVTKIERRFEGGVRGVDDTGLFLPDMRDLFAESNFVTPRYKCSLVRLPMARPGAVYGLRRIKDDCSAPTTNEIYEFGHRLFKSVQLSSECSIVCLIYIERLMEVARVPLVSSTWRPVFMCGLLLASKVWQDLSSWNIEFASVYPQFSLEAINRLEATFLRTVKWDLYISSSLYAKYYFALRSLLEKQDFRRRYNRMVGAAGSAAASDAMKVQRRSERAKEEALLQLSRSM</sequence>
<feature type="compositionally biased region" description="Basic residues" evidence="1">
    <location>
        <begin position="76"/>
        <end position="90"/>
    </location>
</feature>
<evidence type="ECO:0008006" key="3">
    <source>
        <dbReference type="Google" id="ProtNLM"/>
    </source>
</evidence>
<feature type="compositionally biased region" description="Acidic residues" evidence="1">
    <location>
        <begin position="118"/>
        <end position="130"/>
    </location>
</feature>
<dbReference type="InterPro" id="IPR013922">
    <property type="entry name" value="Cyclin_PHO80-like"/>
</dbReference>
<feature type="compositionally biased region" description="Low complexity" evidence="1">
    <location>
        <begin position="59"/>
        <end position="75"/>
    </location>
</feature>
<dbReference type="GO" id="GO:0019901">
    <property type="term" value="F:protein kinase binding"/>
    <property type="evidence" value="ECO:0007669"/>
    <property type="project" value="InterPro"/>
</dbReference>
<feature type="compositionally biased region" description="Basic residues" evidence="1">
    <location>
        <begin position="750"/>
        <end position="766"/>
    </location>
</feature>
<evidence type="ECO:0000256" key="1">
    <source>
        <dbReference type="SAM" id="MobiDB-lite"/>
    </source>
</evidence>
<dbReference type="Pfam" id="PF08613">
    <property type="entry name" value="Cyclin"/>
    <property type="match status" value="1"/>
</dbReference>
<dbReference type="AlphaFoldDB" id="A0A7S4J8M4"/>
<dbReference type="InterPro" id="IPR036915">
    <property type="entry name" value="Cyclin-like_sf"/>
</dbReference>
<feature type="compositionally biased region" description="Low complexity" evidence="1">
    <location>
        <begin position="269"/>
        <end position="282"/>
    </location>
</feature>
<evidence type="ECO:0000313" key="2">
    <source>
        <dbReference type="EMBL" id="CAE2255404.1"/>
    </source>
</evidence>
<feature type="region of interest" description="Disordered" evidence="1">
    <location>
        <begin position="372"/>
        <end position="438"/>
    </location>
</feature>
<feature type="region of interest" description="Disordered" evidence="1">
    <location>
        <begin position="1"/>
        <end position="104"/>
    </location>
</feature>
<feature type="compositionally biased region" description="Basic and acidic residues" evidence="1">
    <location>
        <begin position="701"/>
        <end position="726"/>
    </location>
</feature>
<feature type="compositionally biased region" description="Acidic residues" evidence="1">
    <location>
        <begin position="149"/>
        <end position="159"/>
    </location>
</feature>
<feature type="compositionally biased region" description="Low complexity" evidence="1">
    <location>
        <begin position="11"/>
        <end position="30"/>
    </location>
</feature>
<proteinExistence type="predicted"/>
<feature type="compositionally biased region" description="Gly residues" evidence="1">
    <location>
        <begin position="505"/>
        <end position="515"/>
    </location>
</feature>
<feature type="compositionally biased region" description="Low complexity" evidence="1">
    <location>
        <begin position="495"/>
        <end position="504"/>
    </location>
</feature>
<name>A0A7S4J8M4_9STRA</name>
<reference evidence="2" key="1">
    <citation type="submission" date="2021-01" db="EMBL/GenBank/DDBJ databases">
        <authorList>
            <person name="Corre E."/>
            <person name="Pelletier E."/>
            <person name="Niang G."/>
            <person name="Scheremetjew M."/>
            <person name="Finn R."/>
            <person name="Kale V."/>
            <person name="Holt S."/>
            <person name="Cochrane G."/>
            <person name="Meng A."/>
            <person name="Brown T."/>
            <person name="Cohen L."/>
        </authorList>
    </citation>
    <scope>NUCLEOTIDE SEQUENCE</scope>
    <source>
        <strain evidence="2">Isolate 1302-5</strain>
    </source>
</reference>
<feature type="region of interest" description="Disordered" evidence="1">
    <location>
        <begin position="118"/>
        <end position="210"/>
    </location>
</feature>
<organism evidence="2">
    <name type="scientific">Odontella aurita</name>
    <dbReference type="NCBI Taxonomy" id="265563"/>
    <lineage>
        <taxon>Eukaryota</taxon>
        <taxon>Sar</taxon>
        <taxon>Stramenopiles</taxon>
        <taxon>Ochrophyta</taxon>
        <taxon>Bacillariophyta</taxon>
        <taxon>Mediophyceae</taxon>
        <taxon>Biddulphiophycidae</taxon>
        <taxon>Eupodiscales</taxon>
        <taxon>Odontellaceae</taxon>
        <taxon>Odontella</taxon>
    </lineage>
</organism>
<dbReference type="Gene3D" id="1.10.472.10">
    <property type="entry name" value="Cyclin-like"/>
    <property type="match status" value="1"/>
</dbReference>
<dbReference type="SUPFAM" id="SSF47954">
    <property type="entry name" value="Cyclin-like"/>
    <property type="match status" value="1"/>
</dbReference>
<feature type="region of interest" description="Disordered" evidence="1">
    <location>
        <begin position="467"/>
        <end position="519"/>
    </location>
</feature>
<gene>
    <name evidence="2" type="ORF">OAUR00152_LOCUS23688</name>
</gene>
<feature type="compositionally biased region" description="Pro residues" evidence="1">
    <location>
        <begin position="473"/>
        <end position="484"/>
    </location>
</feature>
<dbReference type="PANTHER" id="PTHR14248">
    <property type="entry name" value="CYCLIN Y, ISOFORM A"/>
    <property type="match status" value="1"/>
</dbReference>
<dbReference type="EMBL" id="HBKQ01034576">
    <property type="protein sequence ID" value="CAE2255404.1"/>
    <property type="molecule type" value="Transcribed_RNA"/>
</dbReference>
<protein>
    <recommendedName>
        <fullName evidence="3">Cyclin N-terminal domain-containing protein</fullName>
    </recommendedName>
</protein>